<dbReference type="OrthoDB" id="10250354at2759"/>
<dbReference type="PANTHER" id="PTHR46208:SF1">
    <property type="entry name" value="MITOCHONDRIAL IMPORT RECEPTOR SUBUNIT TOM70"/>
    <property type="match status" value="1"/>
</dbReference>
<dbReference type="InterPro" id="IPR011990">
    <property type="entry name" value="TPR-like_helical_dom_sf"/>
</dbReference>
<evidence type="ECO:0000256" key="8">
    <source>
        <dbReference type="ARBA" id="ARBA00023136"/>
    </source>
</evidence>
<accession>L2GX43</accession>
<evidence type="ECO:0000256" key="2">
    <source>
        <dbReference type="ARBA" id="ARBA00022692"/>
    </source>
</evidence>
<dbReference type="PANTHER" id="PTHR46208">
    <property type="entry name" value="MITOCHONDRIAL IMPORT RECEPTOR SUBUNIT TOM70"/>
    <property type="match status" value="1"/>
</dbReference>
<dbReference type="SUPFAM" id="SSF48452">
    <property type="entry name" value="TPR-like"/>
    <property type="match status" value="1"/>
</dbReference>
<evidence type="ECO:0000256" key="4">
    <source>
        <dbReference type="ARBA" id="ARBA00022787"/>
    </source>
</evidence>
<sequence length="535" mass="61760">MTNGNKKLGAFVFTALTTVTAALFYYGYKKYRERKRLALGVSIKEEGNLHYKNKEYASALEKYLIALSYTRTCDGEHLNILNNISLTYILLRNYEEALIYTNRFLALDRKNARVLKRRYEIHKSLEMLLESVSDAFIAGFLDGSQYGSLGKSALESIVEKEVENVMDRKNVFPSKINVEEYFETFPDVSKLFVKHGVEGTVENAEQEGEIAQKLSEEVSSGGEEAGDQTGDEHGIMEAESRNKMYATSNLGTTEVIDEQTGEINHKKLRYENYKQIYASKEKNSLVLFIKASIEHLKGNNERALSIIKNDVFYYSAILREYLTVLLGGRKISREFLTLMKKRESDLSVLFYSTLIYLQLNDMNYLKCLDKGLKSYPDQFYILRICDLIQNKEYNRVEKILKDLKMETIALMSLACEFYFLIKKYDAVPDLIIRMQGIDKEDPRAYLFRAMLRAEKNEEGVKEDILKCLEIDKTFMKPCIILGNYLMKRNDNECVKYFEMARDLSGVKGDVEAAIQALVLLRVQDMCVKEYPDLFK</sequence>
<protein>
    <submittedName>
        <fullName evidence="11">Uncharacterized protein</fullName>
    </submittedName>
</protein>
<organism evidence="11 12">
    <name type="scientific">Vavraia culicis (isolate floridensis)</name>
    <name type="common">Microsporidian parasite</name>
    <dbReference type="NCBI Taxonomy" id="948595"/>
    <lineage>
        <taxon>Eukaryota</taxon>
        <taxon>Fungi</taxon>
        <taxon>Fungi incertae sedis</taxon>
        <taxon>Microsporidia</taxon>
        <taxon>Pleistophoridae</taxon>
        <taxon>Vavraia</taxon>
    </lineage>
</organism>
<gene>
    <name evidence="11" type="ORF">VCUG_00292</name>
</gene>
<dbReference type="GO" id="GO:0045039">
    <property type="term" value="P:protein insertion into mitochondrial inner membrane"/>
    <property type="evidence" value="ECO:0007669"/>
    <property type="project" value="TreeGrafter"/>
</dbReference>
<proteinExistence type="inferred from homology"/>
<keyword evidence="2" id="KW-0812">Transmembrane</keyword>
<evidence type="ECO:0000256" key="3">
    <source>
        <dbReference type="ARBA" id="ARBA00022737"/>
    </source>
</evidence>
<dbReference type="GO" id="GO:0005741">
    <property type="term" value="C:mitochondrial outer membrane"/>
    <property type="evidence" value="ECO:0007669"/>
    <property type="project" value="UniProtKB-SubCell"/>
</dbReference>
<feature type="region of interest" description="Disordered" evidence="10">
    <location>
        <begin position="214"/>
        <end position="233"/>
    </location>
</feature>
<keyword evidence="12" id="KW-1185">Reference proteome</keyword>
<evidence type="ECO:0000256" key="6">
    <source>
        <dbReference type="ARBA" id="ARBA00022989"/>
    </source>
</evidence>
<dbReference type="VEuPathDB" id="MicrosporidiaDB:VCUG_00292"/>
<dbReference type="SMART" id="SM00028">
    <property type="entry name" value="TPR"/>
    <property type="match status" value="2"/>
</dbReference>
<dbReference type="AlphaFoldDB" id="L2GX43"/>
<evidence type="ECO:0000313" key="12">
    <source>
        <dbReference type="Proteomes" id="UP000011081"/>
    </source>
</evidence>
<dbReference type="RefSeq" id="XP_008073311.1">
    <property type="nucleotide sequence ID" value="XM_008075120.1"/>
</dbReference>
<reference evidence="12" key="1">
    <citation type="submission" date="2011-03" db="EMBL/GenBank/DDBJ databases">
        <title>The genome sequence of Vavraia culicis strain floridensis.</title>
        <authorList>
            <consortium name="The Broad Institute Genome Sequencing Platform"/>
            <person name="Cuomo C."/>
            <person name="Becnel J."/>
            <person name="Sanscrainte N."/>
            <person name="Young S.K."/>
            <person name="Zeng Q."/>
            <person name="Gargeya S."/>
            <person name="Fitzgerald M."/>
            <person name="Haas B."/>
            <person name="Abouelleil A."/>
            <person name="Alvarado L."/>
            <person name="Arachchi H.M."/>
            <person name="Berlin A."/>
            <person name="Chapman S.B."/>
            <person name="Gearin G."/>
            <person name="Goldberg J."/>
            <person name="Griggs A."/>
            <person name="Gujja S."/>
            <person name="Hansen M."/>
            <person name="Heiman D."/>
            <person name="Howarth C."/>
            <person name="Larimer J."/>
            <person name="Lui A."/>
            <person name="MacDonald P.J.P."/>
            <person name="McCowen C."/>
            <person name="Montmayeur A."/>
            <person name="Murphy C."/>
            <person name="Neiman D."/>
            <person name="Pearson M."/>
            <person name="Priest M."/>
            <person name="Roberts A."/>
            <person name="Saif S."/>
            <person name="Shea T."/>
            <person name="Sisk P."/>
            <person name="Stolte C."/>
            <person name="Sykes S."/>
            <person name="Wortman J."/>
            <person name="Nusbaum C."/>
            <person name="Birren B."/>
        </authorList>
    </citation>
    <scope>NUCLEOTIDE SEQUENCE [LARGE SCALE GENOMIC DNA]</scope>
    <source>
        <strain evidence="12">floridensis</strain>
    </source>
</reference>
<dbReference type="GO" id="GO:0008320">
    <property type="term" value="F:protein transmembrane transporter activity"/>
    <property type="evidence" value="ECO:0007669"/>
    <property type="project" value="TreeGrafter"/>
</dbReference>
<dbReference type="GO" id="GO:0030943">
    <property type="term" value="F:mitochondrion targeting sequence binding"/>
    <property type="evidence" value="ECO:0007669"/>
    <property type="project" value="TreeGrafter"/>
</dbReference>
<dbReference type="InterPro" id="IPR019734">
    <property type="entry name" value="TPR_rpt"/>
</dbReference>
<comment type="subcellular location">
    <subcellularLocation>
        <location evidence="1">Mitochondrion outer membrane</location>
        <topology evidence="1">Single-pass membrane protein</topology>
    </subcellularLocation>
</comment>
<keyword evidence="6" id="KW-1133">Transmembrane helix</keyword>
<dbReference type="OMA" id="KMETIAL"/>
<evidence type="ECO:0000256" key="9">
    <source>
        <dbReference type="ARBA" id="ARBA00038030"/>
    </source>
</evidence>
<keyword evidence="5" id="KW-0802">TPR repeat</keyword>
<comment type="similarity">
    <text evidence="9">Belongs to the Tom70 family.</text>
</comment>
<dbReference type="InParanoid" id="L2GX43"/>
<keyword evidence="8" id="KW-0472">Membrane</keyword>
<dbReference type="Gene3D" id="1.25.40.10">
    <property type="entry name" value="Tetratricopeptide repeat domain"/>
    <property type="match status" value="1"/>
</dbReference>
<evidence type="ECO:0000256" key="1">
    <source>
        <dbReference type="ARBA" id="ARBA00004572"/>
    </source>
</evidence>
<evidence type="ECO:0000313" key="11">
    <source>
        <dbReference type="EMBL" id="ELA48251.1"/>
    </source>
</evidence>
<keyword evidence="4" id="KW-1000">Mitochondrion outer membrane</keyword>
<evidence type="ECO:0000256" key="10">
    <source>
        <dbReference type="SAM" id="MobiDB-lite"/>
    </source>
</evidence>
<keyword evidence="3" id="KW-0677">Repeat</keyword>
<keyword evidence="7" id="KW-0496">Mitochondrion</keyword>
<evidence type="ECO:0000256" key="7">
    <source>
        <dbReference type="ARBA" id="ARBA00023128"/>
    </source>
</evidence>
<name>L2GX43_VAVCU</name>
<evidence type="ECO:0000256" key="5">
    <source>
        <dbReference type="ARBA" id="ARBA00022803"/>
    </source>
</evidence>
<dbReference type="Proteomes" id="UP000011081">
    <property type="component" value="Unassembled WGS sequence"/>
</dbReference>
<dbReference type="STRING" id="948595.L2GX43"/>
<dbReference type="EMBL" id="GL877406">
    <property type="protein sequence ID" value="ELA48251.1"/>
    <property type="molecule type" value="Genomic_DNA"/>
</dbReference>
<dbReference type="GeneID" id="19878181"/>
<dbReference type="GO" id="GO:0030150">
    <property type="term" value="P:protein import into mitochondrial matrix"/>
    <property type="evidence" value="ECO:0007669"/>
    <property type="project" value="TreeGrafter"/>
</dbReference>
<dbReference type="HOGENOM" id="CLU_573664_0_0_1"/>